<protein>
    <recommendedName>
        <fullName evidence="4">Golgi apparatus membrane protein TVP38</fullName>
    </recommendedName>
    <alternativeName>
        <fullName evidence="5">Golgi apparatus membrane protein tvp38</fullName>
    </alternativeName>
</protein>
<reference evidence="12" key="1">
    <citation type="journal article" date="2021" name="Nat. Commun.">
        <title>Genetic determinants of endophytism in the Arabidopsis root mycobiome.</title>
        <authorList>
            <person name="Mesny F."/>
            <person name="Miyauchi S."/>
            <person name="Thiergart T."/>
            <person name="Pickel B."/>
            <person name="Atanasova L."/>
            <person name="Karlsson M."/>
            <person name="Huettel B."/>
            <person name="Barry K.W."/>
            <person name="Haridas S."/>
            <person name="Chen C."/>
            <person name="Bauer D."/>
            <person name="Andreopoulos W."/>
            <person name="Pangilinan J."/>
            <person name="LaButti K."/>
            <person name="Riley R."/>
            <person name="Lipzen A."/>
            <person name="Clum A."/>
            <person name="Drula E."/>
            <person name="Henrissat B."/>
            <person name="Kohler A."/>
            <person name="Grigoriev I.V."/>
            <person name="Martin F.M."/>
            <person name="Hacquard S."/>
        </authorList>
    </citation>
    <scope>NUCLEOTIDE SEQUENCE</scope>
    <source>
        <strain evidence="12">MPI-CAGE-CH-0230</strain>
    </source>
</reference>
<dbReference type="InterPro" id="IPR032816">
    <property type="entry name" value="VTT_dom"/>
</dbReference>
<evidence type="ECO:0000256" key="6">
    <source>
        <dbReference type="ARBA" id="ARBA00022692"/>
    </source>
</evidence>
<dbReference type="InterPro" id="IPR051076">
    <property type="entry name" value="Golgi_membrane_TVP38/TMEM64"/>
</dbReference>
<evidence type="ECO:0000256" key="7">
    <source>
        <dbReference type="ARBA" id="ARBA00022989"/>
    </source>
</evidence>
<evidence type="ECO:0000256" key="8">
    <source>
        <dbReference type="ARBA" id="ARBA00023034"/>
    </source>
</evidence>
<dbReference type="PANTHER" id="PTHR47549:SF2">
    <property type="entry name" value="GOLGI APPARATUS MEMBRANE PROTEIN TVP38"/>
    <property type="match status" value="1"/>
</dbReference>
<feature type="transmembrane region" description="Helical" evidence="10">
    <location>
        <begin position="39"/>
        <end position="72"/>
    </location>
</feature>
<name>A0A9P8YCE0_9PEZI</name>
<evidence type="ECO:0000256" key="3">
    <source>
        <dbReference type="ARBA" id="ARBA00008640"/>
    </source>
</evidence>
<dbReference type="GeneID" id="70179189"/>
<dbReference type="PANTHER" id="PTHR47549">
    <property type="entry name" value="GOLGI APPARATUS MEMBRANE PROTEIN TVP38-RELATED"/>
    <property type="match status" value="1"/>
</dbReference>
<evidence type="ECO:0000259" key="11">
    <source>
        <dbReference type="Pfam" id="PF09335"/>
    </source>
</evidence>
<gene>
    <name evidence="12" type="ORF">B0I36DRAFT_238789</name>
</gene>
<evidence type="ECO:0000313" key="13">
    <source>
        <dbReference type="Proteomes" id="UP000756346"/>
    </source>
</evidence>
<comment type="caution">
    <text evidence="12">The sequence shown here is derived from an EMBL/GenBank/DDBJ whole genome shotgun (WGS) entry which is preliminary data.</text>
</comment>
<dbReference type="AlphaFoldDB" id="A0A9P8YCE0"/>
<feature type="domain" description="VTT" evidence="11">
    <location>
        <begin position="37"/>
        <end position="151"/>
    </location>
</feature>
<evidence type="ECO:0000256" key="4">
    <source>
        <dbReference type="ARBA" id="ARBA00013533"/>
    </source>
</evidence>
<feature type="transmembrane region" description="Helical" evidence="10">
    <location>
        <begin position="12"/>
        <end position="33"/>
    </location>
</feature>
<dbReference type="Proteomes" id="UP000756346">
    <property type="component" value="Unassembled WGS sequence"/>
</dbReference>
<evidence type="ECO:0000256" key="9">
    <source>
        <dbReference type="ARBA" id="ARBA00023136"/>
    </source>
</evidence>
<sequence length="152" mass="16778">MLKILQPFSDIIRDLPAGFLILGAIAFVASFPPFFGHEIIAVLCGAAYGLWVGFAIMAVSTILGEVGTWLLFQRSFKRRSLTLECTSLKYGSLTRIVREGGFLLVLFTRLSAIPPHFSTAFLSTCNIRFWQFTLTAALTLPKQLALVYLGSL</sequence>
<accession>A0A9P8YCE0</accession>
<comment type="similarity">
    <text evidence="3">Belongs to the TVP38/TMEM64 family.</text>
</comment>
<keyword evidence="9 10" id="KW-0472">Membrane</keyword>
<feature type="non-terminal residue" evidence="12">
    <location>
        <position position="1"/>
    </location>
</feature>
<comment type="subcellular location">
    <subcellularLocation>
        <location evidence="2">Golgi apparatus membrane</location>
        <topology evidence="2">Multi-pass membrane protein</topology>
    </subcellularLocation>
</comment>
<dbReference type="GO" id="GO:0000139">
    <property type="term" value="C:Golgi membrane"/>
    <property type="evidence" value="ECO:0007669"/>
    <property type="project" value="UniProtKB-SubCell"/>
</dbReference>
<organism evidence="12 13">
    <name type="scientific">Microdochium trichocladiopsis</name>
    <dbReference type="NCBI Taxonomy" id="1682393"/>
    <lineage>
        <taxon>Eukaryota</taxon>
        <taxon>Fungi</taxon>
        <taxon>Dikarya</taxon>
        <taxon>Ascomycota</taxon>
        <taxon>Pezizomycotina</taxon>
        <taxon>Sordariomycetes</taxon>
        <taxon>Xylariomycetidae</taxon>
        <taxon>Xylariales</taxon>
        <taxon>Microdochiaceae</taxon>
        <taxon>Microdochium</taxon>
    </lineage>
</organism>
<keyword evidence="13" id="KW-1185">Reference proteome</keyword>
<keyword evidence="7 10" id="KW-1133">Transmembrane helix</keyword>
<dbReference type="RefSeq" id="XP_046015785.1">
    <property type="nucleotide sequence ID" value="XM_046149643.1"/>
</dbReference>
<evidence type="ECO:0000256" key="2">
    <source>
        <dbReference type="ARBA" id="ARBA00004653"/>
    </source>
</evidence>
<comment type="function">
    <text evidence="1">Golgi membrane protein involved in vesicular trafficking and spindle migration.</text>
</comment>
<proteinExistence type="inferred from homology"/>
<dbReference type="Pfam" id="PF09335">
    <property type="entry name" value="VTT_dom"/>
    <property type="match status" value="1"/>
</dbReference>
<evidence type="ECO:0000256" key="5">
    <source>
        <dbReference type="ARBA" id="ARBA00020673"/>
    </source>
</evidence>
<keyword evidence="8" id="KW-0333">Golgi apparatus</keyword>
<evidence type="ECO:0000256" key="10">
    <source>
        <dbReference type="SAM" id="Phobius"/>
    </source>
</evidence>
<evidence type="ECO:0000313" key="12">
    <source>
        <dbReference type="EMBL" id="KAH7035692.1"/>
    </source>
</evidence>
<keyword evidence="6 10" id="KW-0812">Transmembrane</keyword>
<dbReference type="EMBL" id="JAGTJQ010000003">
    <property type="protein sequence ID" value="KAH7035692.1"/>
    <property type="molecule type" value="Genomic_DNA"/>
</dbReference>
<evidence type="ECO:0000256" key="1">
    <source>
        <dbReference type="ARBA" id="ARBA00002978"/>
    </source>
</evidence>
<dbReference type="OrthoDB" id="166803at2759"/>